<reference evidence="2" key="1">
    <citation type="submission" date="2020-05" db="EMBL/GenBank/DDBJ databases">
        <authorList>
            <person name="Chiriac C."/>
            <person name="Salcher M."/>
            <person name="Ghai R."/>
            <person name="Kavagutti S V."/>
        </authorList>
    </citation>
    <scope>NUCLEOTIDE SEQUENCE</scope>
</reference>
<feature type="transmembrane region" description="Helical" evidence="1">
    <location>
        <begin position="198"/>
        <end position="221"/>
    </location>
</feature>
<proteinExistence type="predicted"/>
<evidence type="ECO:0000256" key="1">
    <source>
        <dbReference type="SAM" id="Phobius"/>
    </source>
</evidence>
<evidence type="ECO:0000313" key="2">
    <source>
        <dbReference type="EMBL" id="CAB4692085.1"/>
    </source>
</evidence>
<feature type="transmembrane region" description="Helical" evidence="1">
    <location>
        <begin position="71"/>
        <end position="91"/>
    </location>
</feature>
<feature type="transmembrane region" description="Helical" evidence="1">
    <location>
        <begin position="273"/>
        <end position="297"/>
    </location>
</feature>
<keyword evidence="1" id="KW-0812">Transmembrane</keyword>
<feature type="transmembrane region" description="Helical" evidence="1">
    <location>
        <begin position="100"/>
        <end position="118"/>
    </location>
</feature>
<feature type="transmembrane region" description="Helical" evidence="1">
    <location>
        <begin position="241"/>
        <end position="261"/>
    </location>
</feature>
<accession>A0A6J6P6F4</accession>
<gene>
    <name evidence="2" type="ORF">UFOPK2593_00120</name>
</gene>
<dbReference type="EMBL" id="CAEZXW010000003">
    <property type="protein sequence ID" value="CAB4692085.1"/>
    <property type="molecule type" value="Genomic_DNA"/>
</dbReference>
<feature type="transmembrane region" description="Helical" evidence="1">
    <location>
        <begin position="167"/>
        <end position="186"/>
    </location>
</feature>
<sequence>MWIASSTIYINRRGVSDLDSWWHTLIGDQIRHGVPFSQLGDSWSLYHDDQFWRTSQWLTELLFSYLHSLSGWHGLIIYRNLLGLTVLIWLSREILRGRRFLLAFPLLILTTFMVAPLVQERPALVGLLFTLALGRSAAIILENHALSRSHWWWVPATALWANLHGSWVLAPAALAFTALALIISAASRNSRMRVPWQLFFLSAGTLVAGCLTPLGFRGILLPFQMADRASAFIVEWHRTRLIDGLTAPFALLLLLVIVMLIKRRTRTDLDLLFLVLLWTIFASLAFRNLGSAFLIILPLVLRRFFPAASPQLSKIHWSIPATLAVVAVLVVNPLSAASNQSIGKYLLTTGSEYRILNGYNASGPLLAFGGEHISLMVDGRADRYPKEWMAEYLRAARDGVGVERYIDEYKINAAVIEKASMAAHVFRYRLEWREALTEEKYILFIRP</sequence>
<feature type="transmembrane region" description="Helical" evidence="1">
    <location>
        <begin position="317"/>
        <end position="337"/>
    </location>
</feature>
<organism evidence="2">
    <name type="scientific">freshwater metagenome</name>
    <dbReference type="NCBI Taxonomy" id="449393"/>
    <lineage>
        <taxon>unclassified sequences</taxon>
        <taxon>metagenomes</taxon>
        <taxon>ecological metagenomes</taxon>
    </lineage>
</organism>
<keyword evidence="1" id="KW-0472">Membrane</keyword>
<dbReference type="AlphaFoldDB" id="A0A6J6P6F4"/>
<keyword evidence="1" id="KW-1133">Transmembrane helix</keyword>
<protein>
    <submittedName>
        <fullName evidence="2">Unannotated protein</fullName>
    </submittedName>
</protein>
<name>A0A6J6P6F4_9ZZZZ</name>